<organism evidence="5 6">
    <name type="scientific">Ferrovibrio terrae</name>
    <dbReference type="NCBI Taxonomy" id="2594003"/>
    <lineage>
        <taxon>Bacteria</taxon>
        <taxon>Pseudomonadati</taxon>
        <taxon>Pseudomonadota</taxon>
        <taxon>Alphaproteobacteria</taxon>
        <taxon>Rhodospirillales</taxon>
        <taxon>Rhodospirillaceae</taxon>
        <taxon>Ferrovibrio</taxon>
    </lineage>
</organism>
<evidence type="ECO:0000256" key="1">
    <source>
        <dbReference type="ARBA" id="ARBA00023015"/>
    </source>
</evidence>
<evidence type="ECO:0000313" key="6">
    <source>
        <dbReference type="Proteomes" id="UP000317496"/>
    </source>
</evidence>
<dbReference type="PANTHER" id="PTHR33204">
    <property type="entry name" value="TRANSCRIPTIONAL REGULATOR, MARR FAMILY"/>
    <property type="match status" value="1"/>
</dbReference>
<keyword evidence="1" id="KW-0805">Transcription regulation</keyword>
<keyword evidence="2" id="KW-0238">DNA-binding</keyword>
<keyword evidence="3" id="KW-0804">Transcription</keyword>
<reference evidence="5 6" key="1">
    <citation type="submission" date="2019-07" db="EMBL/GenBank/DDBJ databases">
        <title>Genome sequencing for Ferrovibrio sp. K5.</title>
        <authorList>
            <person name="Park S.-J."/>
        </authorList>
    </citation>
    <scope>NUCLEOTIDE SEQUENCE [LARGE SCALE GENOMIC DNA]</scope>
    <source>
        <strain evidence="5 6">K5</strain>
    </source>
</reference>
<evidence type="ECO:0000259" key="4">
    <source>
        <dbReference type="PROSITE" id="PS51118"/>
    </source>
</evidence>
<dbReference type="Pfam" id="PF01638">
    <property type="entry name" value="HxlR"/>
    <property type="match status" value="1"/>
</dbReference>
<dbReference type="SUPFAM" id="SSF46785">
    <property type="entry name" value="Winged helix' DNA-binding domain"/>
    <property type="match status" value="1"/>
</dbReference>
<accession>A0A516H1X1</accession>
<dbReference type="Gene3D" id="1.10.10.10">
    <property type="entry name" value="Winged helix-like DNA-binding domain superfamily/Winged helix DNA-binding domain"/>
    <property type="match status" value="1"/>
</dbReference>
<keyword evidence="6" id="KW-1185">Reference proteome</keyword>
<dbReference type="GO" id="GO:0003677">
    <property type="term" value="F:DNA binding"/>
    <property type="evidence" value="ECO:0007669"/>
    <property type="project" value="UniProtKB-KW"/>
</dbReference>
<dbReference type="EMBL" id="CP041636">
    <property type="protein sequence ID" value="QDO97781.1"/>
    <property type="molecule type" value="Genomic_DNA"/>
</dbReference>
<dbReference type="InterPro" id="IPR036388">
    <property type="entry name" value="WH-like_DNA-bd_sf"/>
</dbReference>
<dbReference type="AlphaFoldDB" id="A0A516H1X1"/>
<evidence type="ECO:0000256" key="2">
    <source>
        <dbReference type="ARBA" id="ARBA00023125"/>
    </source>
</evidence>
<dbReference type="PANTHER" id="PTHR33204:SF18">
    <property type="entry name" value="TRANSCRIPTIONAL REGULATORY PROTEIN"/>
    <property type="match status" value="1"/>
</dbReference>
<dbReference type="Proteomes" id="UP000317496">
    <property type="component" value="Chromosome"/>
</dbReference>
<sequence length="148" mass="16692">MKSDTAERTPQLSPAACAQPCVISKEAEDLVRNLLVRFGDKWSMRVMDELYERGALRFTRLRECLPGVSQKMLTQTLRQLERDGVVARRVYAEVPPRVDYELTPIGIDLAEALCGVWEWAMKYEQTVAGARQAYDGQMKAPAKDSSPV</sequence>
<dbReference type="RefSeq" id="WP_144068762.1">
    <property type="nucleotide sequence ID" value="NZ_CP041636.1"/>
</dbReference>
<proteinExistence type="predicted"/>
<dbReference type="PROSITE" id="PS51118">
    <property type="entry name" value="HTH_HXLR"/>
    <property type="match status" value="1"/>
</dbReference>
<dbReference type="InterPro" id="IPR036390">
    <property type="entry name" value="WH_DNA-bd_sf"/>
</dbReference>
<name>A0A516H1X1_9PROT</name>
<feature type="domain" description="HTH hxlR-type" evidence="4">
    <location>
        <begin position="21"/>
        <end position="128"/>
    </location>
</feature>
<evidence type="ECO:0000313" key="5">
    <source>
        <dbReference type="EMBL" id="QDO97781.1"/>
    </source>
</evidence>
<dbReference type="InterPro" id="IPR002577">
    <property type="entry name" value="HTH_HxlR"/>
</dbReference>
<gene>
    <name evidence="5" type="ORF">FNB15_11105</name>
</gene>
<protein>
    <submittedName>
        <fullName evidence="5">Helix-turn-helix transcriptional regulator</fullName>
    </submittedName>
</protein>
<evidence type="ECO:0000256" key="3">
    <source>
        <dbReference type="ARBA" id="ARBA00023163"/>
    </source>
</evidence>
<dbReference type="OrthoDB" id="9800350at2"/>
<dbReference type="KEGG" id="fer:FNB15_11105"/>